<sequence length="103" mass="10801">MLLQSCATIIATPFQTARVVAPPAGSTVYVNDKEVKTKPIAGSNDVKVRVADGLTAKGRVVRVNAEMGLALIKIDADGFSTFRLPSVSWARLSRRASSAGGAK</sequence>
<keyword evidence="2" id="KW-1185">Reference proteome</keyword>
<dbReference type="Gene3D" id="2.40.10.10">
    <property type="entry name" value="Trypsin-like serine proteases"/>
    <property type="match status" value="1"/>
</dbReference>
<dbReference type="SUPFAM" id="SSF50494">
    <property type="entry name" value="Trypsin-like serine proteases"/>
    <property type="match status" value="1"/>
</dbReference>
<evidence type="ECO:0008006" key="3">
    <source>
        <dbReference type="Google" id="ProtNLM"/>
    </source>
</evidence>
<organism evidence="1 2">
    <name type="scientific">Hymenobacter frigidus</name>
    <dbReference type="NCBI Taxonomy" id="1524095"/>
    <lineage>
        <taxon>Bacteria</taxon>
        <taxon>Pseudomonadati</taxon>
        <taxon>Bacteroidota</taxon>
        <taxon>Cytophagia</taxon>
        <taxon>Cytophagales</taxon>
        <taxon>Hymenobacteraceae</taxon>
        <taxon>Hymenobacter</taxon>
    </lineage>
</organism>
<comment type="caution">
    <text evidence="1">The sequence shown here is derived from an EMBL/GenBank/DDBJ whole genome shotgun (WGS) entry which is preliminary data.</text>
</comment>
<reference evidence="2" key="1">
    <citation type="journal article" date="2019" name="Int. J. Syst. Evol. Microbiol.">
        <title>The Global Catalogue of Microorganisms (GCM) 10K type strain sequencing project: providing services to taxonomists for standard genome sequencing and annotation.</title>
        <authorList>
            <consortium name="The Broad Institute Genomics Platform"/>
            <consortium name="The Broad Institute Genome Sequencing Center for Infectious Disease"/>
            <person name="Wu L."/>
            <person name="Ma J."/>
        </authorList>
    </citation>
    <scope>NUCLEOTIDE SEQUENCE [LARGE SCALE GENOMIC DNA]</scope>
    <source>
        <strain evidence="2">CGMCC 1.14966</strain>
    </source>
</reference>
<proteinExistence type="predicted"/>
<evidence type="ECO:0000313" key="2">
    <source>
        <dbReference type="Proteomes" id="UP000637774"/>
    </source>
</evidence>
<gene>
    <name evidence="1" type="ORF">GCM10011495_17800</name>
</gene>
<dbReference type="InterPro" id="IPR043504">
    <property type="entry name" value="Peptidase_S1_PA_chymotrypsin"/>
</dbReference>
<dbReference type="InterPro" id="IPR009003">
    <property type="entry name" value="Peptidase_S1_PA"/>
</dbReference>
<dbReference type="EMBL" id="BMGY01000013">
    <property type="protein sequence ID" value="GGH84872.1"/>
    <property type="molecule type" value="Genomic_DNA"/>
</dbReference>
<name>A0ABQ2A5H2_9BACT</name>
<dbReference type="Proteomes" id="UP000637774">
    <property type="component" value="Unassembled WGS sequence"/>
</dbReference>
<accession>A0ABQ2A5H2</accession>
<protein>
    <recommendedName>
        <fullName evidence="3">PEGA domain-containing protein</fullName>
    </recommendedName>
</protein>
<evidence type="ECO:0000313" key="1">
    <source>
        <dbReference type="EMBL" id="GGH84872.1"/>
    </source>
</evidence>